<reference evidence="3 4" key="1">
    <citation type="submission" date="2019-03" db="EMBL/GenBank/DDBJ databases">
        <authorList>
            <consortium name="Pathogen Informatics"/>
        </authorList>
    </citation>
    <scope>NUCLEOTIDE SEQUENCE [LARGE SCALE GENOMIC DNA]</scope>
    <source>
        <strain evidence="3 4">NCTC9001</strain>
    </source>
</reference>
<dbReference type="GO" id="GO:0003743">
    <property type="term" value="F:translation initiation factor activity"/>
    <property type="evidence" value="ECO:0007669"/>
    <property type="project" value="UniProtKB-KW"/>
</dbReference>
<evidence type="ECO:0000256" key="1">
    <source>
        <dbReference type="ARBA" id="ARBA00022741"/>
    </source>
</evidence>
<keyword evidence="3" id="KW-0396">Initiation factor</keyword>
<protein>
    <submittedName>
        <fullName evidence="3">Translation initiation factor IF2-alpha</fullName>
    </submittedName>
</protein>
<dbReference type="AlphaFoldDB" id="A0A484YQ89"/>
<proteinExistence type="predicted"/>
<dbReference type="Proteomes" id="UP000372890">
    <property type="component" value="Unassembled WGS sequence"/>
</dbReference>
<accession>A0A484YQ89</accession>
<keyword evidence="2" id="KW-0342">GTP-binding</keyword>
<keyword evidence="3" id="KW-0648">Protein biosynthesis</keyword>
<dbReference type="SUPFAM" id="SSF52540">
    <property type="entry name" value="P-loop containing nucleoside triphosphate hydrolases"/>
    <property type="match status" value="1"/>
</dbReference>
<dbReference type="GO" id="GO:0005525">
    <property type="term" value="F:GTP binding"/>
    <property type="evidence" value="ECO:0007669"/>
    <property type="project" value="UniProtKB-KW"/>
</dbReference>
<dbReference type="InterPro" id="IPR015760">
    <property type="entry name" value="TIF_IF2"/>
</dbReference>
<gene>
    <name evidence="3" type="primary">infB_4</name>
    <name evidence="3" type="ORF">NCTC9001_05634</name>
</gene>
<evidence type="ECO:0000313" key="3">
    <source>
        <dbReference type="EMBL" id="VFS37721.1"/>
    </source>
</evidence>
<dbReference type="GO" id="GO:0005829">
    <property type="term" value="C:cytosol"/>
    <property type="evidence" value="ECO:0007669"/>
    <property type="project" value="TreeGrafter"/>
</dbReference>
<sequence>MTIMGHVDHGKTSLLDYIRSTKVASGEAAALPSTLVHTTLKLKTA</sequence>
<keyword evidence="1" id="KW-0547">Nucleotide-binding</keyword>
<name>A0A484YQ89_ECOLX</name>
<dbReference type="PANTHER" id="PTHR43381">
    <property type="entry name" value="TRANSLATION INITIATION FACTOR IF-2-RELATED"/>
    <property type="match status" value="1"/>
</dbReference>
<organism evidence="3 4">
    <name type="scientific">Escherichia coli</name>
    <dbReference type="NCBI Taxonomy" id="562"/>
    <lineage>
        <taxon>Bacteria</taxon>
        <taxon>Pseudomonadati</taxon>
        <taxon>Pseudomonadota</taxon>
        <taxon>Gammaproteobacteria</taxon>
        <taxon>Enterobacterales</taxon>
        <taxon>Enterobacteriaceae</taxon>
        <taxon>Escherichia</taxon>
    </lineage>
</organism>
<dbReference type="EMBL" id="CAADIS010000005">
    <property type="protein sequence ID" value="VFS37721.1"/>
    <property type="molecule type" value="Genomic_DNA"/>
</dbReference>
<evidence type="ECO:0000256" key="2">
    <source>
        <dbReference type="ARBA" id="ARBA00023134"/>
    </source>
</evidence>
<evidence type="ECO:0000313" key="4">
    <source>
        <dbReference type="Proteomes" id="UP000372890"/>
    </source>
</evidence>
<dbReference type="Gene3D" id="3.40.50.300">
    <property type="entry name" value="P-loop containing nucleotide triphosphate hydrolases"/>
    <property type="match status" value="1"/>
</dbReference>
<dbReference type="PANTHER" id="PTHR43381:SF5">
    <property type="entry name" value="TR-TYPE G DOMAIN-CONTAINING PROTEIN"/>
    <property type="match status" value="1"/>
</dbReference>
<dbReference type="InterPro" id="IPR027417">
    <property type="entry name" value="P-loop_NTPase"/>
</dbReference>